<accession>A0A9P8PEG0</accession>
<evidence type="ECO:0000313" key="1">
    <source>
        <dbReference type="EMBL" id="KAH3670763.1"/>
    </source>
</evidence>
<dbReference type="RefSeq" id="XP_046064188.1">
    <property type="nucleotide sequence ID" value="XM_046202023.1"/>
</dbReference>
<reference evidence="1" key="2">
    <citation type="submission" date="2021-01" db="EMBL/GenBank/DDBJ databases">
        <authorList>
            <person name="Schikora-Tamarit M.A."/>
        </authorList>
    </citation>
    <scope>NUCLEOTIDE SEQUENCE</scope>
    <source>
        <strain evidence="1">CBS6075</strain>
    </source>
</reference>
<dbReference type="EMBL" id="JAEUBE010000087">
    <property type="protein sequence ID" value="KAH3670763.1"/>
    <property type="molecule type" value="Genomic_DNA"/>
</dbReference>
<dbReference type="OrthoDB" id="10635028at2759"/>
<evidence type="ECO:0000313" key="2">
    <source>
        <dbReference type="Proteomes" id="UP000769157"/>
    </source>
</evidence>
<comment type="caution">
    <text evidence="1">The sequence shown here is derived from an EMBL/GenBank/DDBJ whole genome shotgun (WGS) entry which is preliminary data.</text>
</comment>
<name>A0A9P8PEG0_9ASCO</name>
<gene>
    <name evidence="1" type="ORF">OGAPHI_001279</name>
</gene>
<proteinExistence type="predicted"/>
<dbReference type="Proteomes" id="UP000769157">
    <property type="component" value="Unassembled WGS sequence"/>
</dbReference>
<sequence>MEIVLSESQPKSTDTAIVAMVDIFDLVVIKQFARSTVIFAQFAVAVDAKLLGQLRRVAKHAQNMRNPVPLQLV</sequence>
<organism evidence="1 2">
    <name type="scientific">Ogataea philodendri</name>
    <dbReference type="NCBI Taxonomy" id="1378263"/>
    <lineage>
        <taxon>Eukaryota</taxon>
        <taxon>Fungi</taxon>
        <taxon>Dikarya</taxon>
        <taxon>Ascomycota</taxon>
        <taxon>Saccharomycotina</taxon>
        <taxon>Pichiomycetes</taxon>
        <taxon>Pichiales</taxon>
        <taxon>Pichiaceae</taxon>
        <taxon>Ogataea</taxon>
    </lineage>
</organism>
<dbReference type="AlphaFoldDB" id="A0A9P8PEG0"/>
<protein>
    <submittedName>
        <fullName evidence="1">Uncharacterized protein</fullName>
    </submittedName>
</protein>
<dbReference type="GeneID" id="70233247"/>
<reference evidence="1" key="1">
    <citation type="journal article" date="2021" name="Open Biol.">
        <title>Shared evolutionary footprints suggest mitochondrial oxidative damage underlies multiple complex I losses in fungi.</title>
        <authorList>
            <person name="Schikora-Tamarit M.A."/>
            <person name="Marcet-Houben M."/>
            <person name="Nosek J."/>
            <person name="Gabaldon T."/>
        </authorList>
    </citation>
    <scope>NUCLEOTIDE SEQUENCE</scope>
    <source>
        <strain evidence="1">CBS6075</strain>
    </source>
</reference>
<keyword evidence="2" id="KW-1185">Reference proteome</keyword>